<dbReference type="PROSITE" id="PS01180">
    <property type="entry name" value="CUB"/>
    <property type="match status" value="2"/>
</dbReference>
<dbReference type="AlphaFoldDB" id="A0A1B6D8M7"/>
<dbReference type="Pfam" id="PF00431">
    <property type="entry name" value="CUB"/>
    <property type="match status" value="1"/>
</dbReference>
<comment type="caution">
    <text evidence="3">Lacks conserved residue(s) required for the propagation of feature annotation.</text>
</comment>
<protein>
    <recommendedName>
        <fullName evidence="4">CUB domain-containing protein</fullName>
    </recommendedName>
</protein>
<dbReference type="InterPro" id="IPR000859">
    <property type="entry name" value="CUB_dom"/>
</dbReference>
<accession>A0A1B6D8M7</accession>
<evidence type="ECO:0000256" key="3">
    <source>
        <dbReference type="PROSITE-ProRule" id="PRU00059"/>
    </source>
</evidence>
<dbReference type="SMART" id="SM00042">
    <property type="entry name" value="CUB"/>
    <property type="match status" value="2"/>
</dbReference>
<keyword evidence="1" id="KW-0677">Repeat</keyword>
<dbReference type="InterPro" id="IPR035914">
    <property type="entry name" value="Sperma_CUB_dom_sf"/>
</dbReference>
<dbReference type="PANTHER" id="PTHR24251:SF30">
    <property type="entry name" value="MEMBRANE FRIZZLED-RELATED PROTEIN"/>
    <property type="match status" value="1"/>
</dbReference>
<feature type="domain" description="CUB" evidence="4">
    <location>
        <begin position="194"/>
        <end position="314"/>
    </location>
</feature>
<gene>
    <name evidence="5" type="ORF">g.3488</name>
</gene>
<organism evidence="5">
    <name type="scientific">Clastoptera arizonana</name>
    <name type="common">Arizona spittle bug</name>
    <dbReference type="NCBI Taxonomy" id="38151"/>
    <lineage>
        <taxon>Eukaryota</taxon>
        <taxon>Metazoa</taxon>
        <taxon>Ecdysozoa</taxon>
        <taxon>Arthropoda</taxon>
        <taxon>Hexapoda</taxon>
        <taxon>Insecta</taxon>
        <taxon>Pterygota</taxon>
        <taxon>Neoptera</taxon>
        <taxon>Paraneoptera</taxon>
        <taxon>Hemiptera</taxon>
        <taxon>Auchenorrhyncha</taxon>
        <taxon>Cercopoidea</taxon>
        <taxon>Clastopteridae</taxon>
        <taxon>Clastoptera</taxon>
    </lineage>
</organism>
<dbReference type="SUPFAM" id="SSF49854">
    <property type="entry name" value="Spermadhesin, CUB domain"/>
    <property type="match status" value="2"/>
</dbReference>
<dbReference type="Gene3D" id="2.60.120.290">
    <property type="entry name" value="Spermadhesin, CUB domain"/>
    <property type="match status" value="2"/>
</dbReference>
<sequence length="795" mass="89175">TGCECSFDKTRDDCACCIRDGGCHCGASAPNRCSQCGIQQYCSRMCNVTIDSRSIREKSGKAYGMIKSQYLEGPAFCWYRLHPEAGHRVEIQIYRLVSVGRYNGSNCVAGFVELLEEPKSNTRQDGAQICGRNERFAPPVVMFADSGPATLVFQIEESTLRSQFLAYYSFTPSNNSQGLGFQPRGGRKLERTNCDWLYQDELCREPSHCRLASPGYPGIYSPNRQCRYHITTRTAHTKVRIKIHSLNLPHNHCGTDFLSVYQGSSTSSPLLTTLCGNKKQDLVYSGPNLLIEFKSGPLVPPFNFNGFVATLNFWEKVVTTEAPTTSTAAPRTTEQSALMDGLWNVTARNACELVLLGNETRMGHFDTRALGWNHVCTITFIGELMDVIFISIFNFKLRAAACLSSIEIHDGLATREVKPIKKYCSPSVRVVREPSGRFLKQDNVVSSGNQLVMKIRRHQLAPSQKDVEFVDGAFAFHNEHEKGTVIPSAVCNVDYYGVSSAPKGQIMNYGDETTLWNIEGPLNCSQRFIPMINQSVSLKITSLLRLVPDNHCHTECGDGGCRCVTKLLPLNRMDHLHIMTDGGISLACLCGDFQQEWLPVGLRSWTPLILQYFVAHYSWAMKGFAYTSDYKFHTDAICGHRVLRKHSGTINSLNVSVPGLLSYYFYQSCTWVLDSNVERQLHIQLSSKQNRPCTAWNLSIHEYAERSTDKVGVVMHTFCPREQFKNYSLPFKLNIAVIKLTAMTRTPPEFTIKWNSQVVKANTRTAGPHIEVSFAQTRSVTMATILLLLLSLTFR</sequence>
<evidence type="ECO:0000256" key="2">
    <source>
        <dbReference type="ARBA" id="ARBA00023157"/>
    </source>
</evidence>
<evidence type="ECO:0000256" key="1">
    <source>
        <dbReference type="ARBA" id="ARBA00022737"/>
    </source>
</evidence>
<name>A0A1B6D8M7_9HEMI</name>
<proteinExistence type="predicted"/>
<feature type="non-terminal residue" evidence="5">
    <location>
        <position position="1"/>
    </location>
</feature>
<dbReference type="EMBL" id="GEDC01015363">
    <property type="protein sequence ID" value="JAS21935.1"/>
    <property type="molecule type" value="Transcribed_RNA"/>
</dbReference>
<dbReference type="CDD" id="cd00041">
    <property type="entry name" value="CUB"/>
    <property type="match status" value="1"/>
</dbReference>
<dbReference type="PANTHER" id="PTHR24251">
    <property type="entry name" value="OVOCHYMASE-RELATED"/>
    <property type="match status" value="1"/>
</dbReference>
<keyword evidence="2" id="KW-1015">Disulfide bond</keyword>
<evidence type="ECO:0000313" key="5">
    <source>
        <dbReference type="EMBL" id="JAS21935.1"/>
    </source>
</evidence>
<evidence type="ECO:0000259" key="4">
    <source>
        <dbReference type="PROSITE" id="PS01180"/>
    </source>
</evidence>
<reference evidence="5" key="1">
    <citation type="submission" date="2015-12" db="EMBL/GenBank/DDBJ databases">
        <title>De novo transcriptome assembly of four potential Pierce s Disease insect vectors from Arizona vineyards.</title>
        <authorList>
            <person name="Tassone E.E."/>
        </authorList>
    </citation>
    <scope>NUCLEOTIDE SEQUENCE</scope>
</reference>
<feature type="domain" description="CUB" evidence="4">
    <location>
        <begin position="46"/>
        <end position="171"/>
    </location>
</feature>